<dbReference type="Proteomes" id="UP000887581">
    <property type="component" value="Unplaced"/>
</dbReference>
<dbReference type="WBParaSite" id="sdigi.contig1.g185.t1">
    <property type="protein sequence ID" value="sdigi.contig1.g185.t1"/>
    <property type="gene ID" value="sdigi.contig1.g185"/>
</dbReference>
<dbReference type="AlphaFoldDB" id="A0A915PB52"/>
<reference evidence="3" key="1">
    <citation type="submission" date="2022-11" db="UniProtKB">
        <authorList>
            <consortium name="WormBaseParasite"/>
        </authorList>
    </citation>
    <scope>IDENTIFICATION</scope>
</reference>
<name>A0A915PB52_9BILA</name>
<accession>A0A915PB52</accession>
<proteinExistence type="predicted"/>
<evidence type="ECO:0000313" key="2">
    <source>
        <dbReference type="Proteomes" id="UP000887581"/>
    </source>
</evidence>
<evidence type="ECO:0000313" key="3">
    <source>
        <dbReference type="WBParaSite" id="sdigi.contig1.g185.t1"/>
    </source>
</evidence>
<keyword evidence="2" id="KW-1185">Reference proteome</keyword>
<sequence length="186" mass="20797">MKSNLTLSVTKIHCYQFSSTDCPTDSDGHDTERLCTTKINNDAANEPGVADVDEEAGGIGNVADGRELRDTSGPHVFFLRAALRVLCFQGVIRVIDVNGTANLMDEMRRCYRIVVVVEKMEFSDGRQSSWEIGLRFQLSSPVLEKWPLGKLDLHFNDNIIYKKGHNGAKQTEDEAPSEQYTSLHFS</sequence>
<organism evidence="2 3">
    <name type="scientific">Setaria digitata</name>
    <dbReference type="NCBI Taxonomy" id="48799"/>
    <lineage>
        <taxon>Eukaryota</taxon>
        <taxon>Metazoa</taxon>
        <taxon>Ecdysozoa</taxon>
        <taxon>Nematoda</taxon>
        <taxon>Chromadorea</taxon>
        <taxon>Rhabditida</taxon>
        <taxon>Spirurina</taxon>
        <taxon>Spiruromorpha</taxon>
        <taxon>Filarioidea</taxon>
        <taxon>Setariidae</taxon>
        <taxon>Setaria</taxon>
    </lineage>
</organism>
<protein>
    <submittedName>
        <fullName evidence="3">DUF4283 domain-containing protein</fullName>
    </submittedName>
</protein>
<evidence type="ECO:0000256" key="1">
    <source>
        <dbReference type="SAM" id="MobiDB-lite"/>
    </source>
</evidence>
<feature type="region of interest" description="Disordered" evidence="1">
    <location>
        <begin position="166"/>
        <end position="186"/>
    </location>
</feature>